<keyword evidence="2" id="KW-0808">Transferase</keyword>
<proteinExistence type="predicted"/>
<dbReference type="GO" id="GO:0046512">
    <property type="term" value="P:sphingosine biosynthetic process"/>
    <property type="evidence" value="ECO:0007669"/>
    <property type="project" value="TreeGrafter"/>
</dbReference>
<dbReference type="Gene3D" id="2.60.200.40">
    <property type="match status" value="1"/>
</dbReference>
<protein>
    <submittedName>
        <fullName evidence="2">Sphingosine kinase B</fullName>
    </submittedName>
</protein>
<gene>
    <name evidence="2" type="primary">sgkB</name>
    <name evidence="2" type="ORF">CM83_31412</name>
    <name evidence="3" type="ORF">g.38008</name>
</gene>
<sequence>MSSFLHKPNKAMYSTSRVKSSTTNINAKRTFSASAKDNYTSKFHNDSSYCSVDPNKLREYSDSQLLGEDEIDFDDDSLPWVTIEGEFYNLLLCNVKDVARDVLLAPISHLSDGAFDIVFSRKDPQTGAGSRKEFLQFFLSLEKGKHVDFEFTNYVKARAAEIKVDHGISMSDGEMMPLSTVRVTKLRQAVRFVRS</sequence>
<dbReference type="PANTHER" id="PTHR12358">
    <property type="entry name" value="SPHINGOSINE KINASE"/>
    <property type="match status" value="1"/>
</dbReference>
<accession>A0A0A9WTY0</accession>
<feature type="domain" description="YegS/DAGK C-terminal" evidence="1">
    <location>
        <begin position="88"/>
        <end position="191"/>
    </location>
</feature>
<dbReference type="InterPro" id="IPR045540">
    <property type="entry name" value="YegS/DAGK_C"/>
</dbReference>
<dbReference type="GO" id="GO:0016020">
    <property type="term" value="C:membrane"/>
    <property type="evidence" value="ECO:0007669"/>
    <property type="project" value="TreeGrafter"/>
</dbReference>
<reference evidence="2" key="1">
    <citation type="journal article" date="2014" name="PLoS ONE">
        <title>Transcriptome-Based Identification of ABC Transporters in the Western Tarnished Plant Bug Lygus hesperus.</title>
        <authorList>
            <person name="Hull J.J."/>
            <person name="Chaney K."/>
            <person name="Geib S.M."/>
            <person name="Fabrick J.A."/>
            <person name="Brent C.S."/>
            <person name="Walsh D."/>
            <person name="Lavine L.C."/>
        </authorList>
    </citation>
    <scope>NUCLEOTIDE SEQUENCE</scope>
</reference>
<dbReference type="InterPro" id="IPR050187">
    <property type="entry name" value="Lipid_Phosphate_FormReg"/>
</dbReference>
<dbReference type="Pfam" id="PF19279">
    <property type="entry name" value="YegS_C"/>
    <property type="match status" value="1"/>
</dbReference>
<evidence type="ECO:0000313" key="2">
    <source>
        <dbReference type="EMBL" id="JAG11204.1"/>
    </source>
</evidence>
<evidence type="ECO:0000313" key="3">
    <source>
        <dbReference type="EMBL" id="JAQ05430.1"/>
    </source>
</evidence>
<name>A0A0A9WTY0_LYGHE</name>
<organism evidence="2">
    <name type="scientific">Lygus hesperus</name>
    <name type="common">Western plant bug</name>
    <dbReference type="NCBI Taxonomy" id="30085"/>
    <lineage>
        <taxon>Eukaryota</taxon>
        <taxon>Metazoa</taxon>
        <taxon>Ecdysozoa</taxon>
        <taxon>Arthropoda</taxon>
        <taxon>Hexapoda</taxon>
        <taxon>Insecta</taxon>
        <taxon>Pterygota</taxon>
        <taxon>Neoptera</taxon>
        <taxon>Paraneoptera</taxon>
        <taxon>Hemiptera</taxon>
        <taxon>Heteroptera</taxon>
        <taxon>Panheteroptera</taxon>
        <taxon>Cimicomorpha</taxon>
        <taxon>Miridae</taxon>
        <taxon>Mirini</taxon>
        <taxon>Lygus</taxon>
    </lineage>
</organism>
<dbReference type="EMBL" id="GDHC01013199">
    <property type="protein sequence ID" value="JAQ05430.1"/>
    <property type="molecule type" value="Transcribed_RNA"/>
</dbReference>
<dbReference type="SUPFAM" id="SSF111331">
    <property type="entry name" value="NAD kinase/diacylglycerol kinase-like"/>
    <property type="match status" value="1"/>
</dbReference>
<reference evidence="2" key="2">
    <citation type="submission" date="2014-07" db="EMBL/GenBank/DDBJ databases">
        <authorList>
            <person name="Hull J."/>
        </authorList>
    </citation>
    <scope>NUCLEOTIDE SEQUENCE</scope>
</reference>
<keyword evidence="2" id="KW-0418">Kinase</keyword>
<dbReference type="AlphaFoldDB" id="A0A0A9WTY0"/>
<dbReference type="PANTHER" id="PTHR12358:SF31">
    <property type="entry name" value="ACYLGLYCEROL KINASE, MITOCHONDRIAL"/>
    <property type="match status" value="1"/>
</dbReference>
<evidence type="ECO:0000259" key="1">
    <source>
        <dbReference type="Pfam" id="PF19279"/>
    </source>
</evidence>
<dbReference type="GO" id="GO:0001727">
    <property type="term" value="F:lipid kinase activity"/>
    <property type="evidence" value="ECO:0007669"/>
    <property type="project" value="TreeGrafter"/>
</dbReference>
<dbReference type="InterPro" id="IPR016064">
    <property type="entry name" value="NAD/diacylglycerol_kinase_sf"/>
</dbReference>
<dbReference type="GO" id="GO:0016773">
    <property type="term" value="F:phosphotransferase activity, alcohol group as acceptor"/>
    <property type="evidence" value="ECO:0007669"/>
    <property type="project" value="UniProtKB-ARBA"/>
</dbReference>
<reference evidence="3" key="3">
    <citation type="journal article" date="2016" name="Gigascience">
        <title>De novo construction of an expanded transcriptome assembly for the western tarnished plant bug, Lygus hesperus.</title>
        <authorList>
            <person name="Tassone E.E."/>
            <person name="Geib S.M."/>
            <person name="Hall B."/>
            <person name="Fabrick J.A."/>
            <person name="Brent C.S."/>
            <person name="Hull J.J."/>
        </authorList>
    </citation>
    <scope>NUCLEOTIDE SEQUENCE</scope>
</reference>
<dbReference type="EMBL" id="GBHO01032400">
    <property type="protein sequence ID" value="JAG11204.1"/>
    <property type="molecule type" value="Transcribed_RNA"/>
</dbReference>
<dbReference type="GO" id="GO:0005737">
    <property type="term" value="C:cytoplasm"/>
    <property type="evidence" value="ECO:0007669"/>
    <property type="project" value="TreeGrafter"/>
</dbReference>